<evidence type="ECO:0000313" key="3">
    <source>
        <dbReference type="Proteomes" id="UP001152795"/>
    </source>
</evidence>
<dbReference type="OrthoDB" id="6011447at2759"/>
<sequence length="596" mass="67532">MVKYVREKAGVLDFYVQNPIEWSHFMSKKEIDDIVKSEGLSHIDAPLVTSLGALKGRHIRLYSDAVKALYGEGPYRVSKELEDHQYTYDEWKDMSTERKENSVRHFLNAQPKKIYSPTTERSSAQKQDTAPLDVNIDILNDHHQLSDHSPDMSIVVDDSEEVTINSNVPRKVLSIAAEEADLPNECVRLGTLQQIFHKAEFLLNEPNAIKEAASDDSRFRTVKSQSGGTPLIVRPVNKKSNLFTCECSTFKGVGMCPDTVGVAETQDLLFEYLSDLRAKFTRQKGKKKNVGVNITAAIETGLKITEKGHKLNEVNKKVQRRSKKSGAEESFSSTCTTNPVLKNVTPTATTTGFEHETGTSPQPFLRMCTTNPTLKQATPAIPNVFPTPTEFGHQFEAAVHQSVGMVPGLPHPHQIFQEHQLEASYGHLQVEKTSVTTQQSRSIASNIQPDLNVYQPNPVNFRHPPSLQQPSQNFQREQPNWHAGMSPHPYTLCILAPIVMKCYGCGDDFIDKYRLPPCNIIVKHVDRRIRRRDEQTGQFLYSPDFSNTYYHPSCSHIRRKNPFFLGIVNIDRYTCERLTEEQRQYVATFDFKIQIV</sequence>
<proteinExistence type="predicted"/>
<gene>
    <name evidence="2" type="ORF">PACLA_8A010517</name>
</gene>
<protein>
    <submittedName>
        <fullName evidence="2">Uncharacterized protein</fullName>
    </submittedName>
</protein>
<keyword evidence="3" id="KW-1185">Reference proteome</keyword>
<accession>A0A7D9HIX8</accession>
<evidence type="ECO:0000256" key="1">
    <source>
        <dbReference type="SAM" id="MobiDB-lite"/>
    </source>
</evidence>
<feature type="region of interest" description="Disordered" evidence="1">
    <location>
        <begin position="316"/>
        <end position="361"/>
    </location>
</feature>
<reference evidence="2" key="1">
    <citation type="submission" date="2020-04" db="EMBL/GenBank/DDBJ databases">
        <authorList>
            <person name="Alioto T."/>
            <person name="Alioto T."/>
            <person name="Gomez Garrido J."/>
        </authorList>
    </citation>
    <scope>NUCLEOTIDE SEQUENCE</scope>
    <source>
        <strain evidence="2">A484AB</strain>
    </source>
</reference>
<dbReference type="Proteomes" id="UP001152795">
    <property type="component" value="Unassembled WGS sequence"/>
</dbReference>
<feature type="compositionally biased region" description="Polar residues" evidence="1">
    <location>
        <begin position="330"/>
        <end position="361"/>
    </location>
</feature>
<comment type="caution">
    <text evidence="2">The sequence shown here is derived from an EMBL/GenBank/DDBJ whole genome shotgun (WGS) entry which is preliminary data.</text>
</comment>
<organism evidence="2 3">
    <name type="scientific">Paramuricea clavata</name>
    <name type="common">Red gorgonian</name>
    <name type="synonym">Violescent sea-whip</name>
    <dbReference type="NCBI Taxonomy" id="317549"/>
    <lineage>
        <taxon>Eukaryota</taxon>
        <taxon>Metazoa</taxon>
        <taxon>Cnidaria</taxon>
        <taxon>Anthozoa</taxon>
        <taxon>Octocorallia</taxon>
        <taxon>Malacalcyonacea</taxon>
        <taxon>Plexauridae</taxon>
        <taxon>Paramuricea</taxon>
    </lineage>
</organism>
<evidence type="ECO:0000313" key="2">
    <source>
        <dbReference type="EMBL" id="CAB3982807.1"/>
    </source>
</evidence>
<name>A0A7D9HIX8_PARCT</name>
<dbReference type="EMBL" id="CACRXK020000543">
    <property type="protein sequence ID" value="CAB3982807.1"/>
    <property type="molecule type" value="Genomic_DNA"/>
</dbReference>
<dbReference type="AlphaFoldDB" id="A0A7D9HIX8"/>